<feature type="region of interest" description="Disordered" evidence="1">
    <location>
        <begin position="173"/>
        <end position="194"/>
    </location>
</feature>
<dbReference type="AlphaFoldDB" id="A0A0C3A2R3"/>
<name>A0A0C3A2R3_9AGAM</name>
<feature type="region of interest" description="Disordered" evidence="1">
    <location>
        <begin position="586"/>
        <end position="607"/>
    </location>
</feature>
<keyword evidence="3" id="KW-1185">Reference proteome</keyword>
<dbReference type="HOGENOM" id="CLU_026520_0_0_1"/>
<feature type="region of interest" description="Disordered" evidence="1">
    <location>
        <begin position="388"/>
        <end position="414"/>
    </location>
</feature>
<protein>
    <submittedName>
        <fullName evidence="2">Uncharacterized protein</fullName>
    </submittedName>
</protein>
<feature type="region of interest" description="Disordered" evidence="1">
    <location>
        <begin position="310"/>
        <end position="374"/>
    </location>
</feature>
<evidence type="ECO:0000313" key="3">
    <source>
        <dbReference type="Proteomes" id="UP000053989"/>
    </source>
</evidence>
<gene>
    <name evidence="2" type="ORF">SCLCIDRAFT_1218140</name>
</gene>
<evidence type="ECO:0000256" key="1">
    <source>
        <dbReference type="SAM" id="MobiDB-lite"/>
    </source>
</evidence>
<dbReference type="OrthoDB" id="3168838at2759"/>
<dbReference type="EMBL" id="KN822079">
    <property type="protein sequence ID" value="KIM58962.1"/>
    <property type="molecule type" value="Genomic_DNA"/>
</dbReference>
<reference evidence="2 3" key="1">
    <citation type="submission" date="2014-04" db="EMBL/GenBank/DDBJ databases">
        <authorList>
            <consortium name="DOE Joint Genome Institute"/>
            <person name="Kuo A."/>
            <person name="Kohler A."/>
            <person name="Nagy L.G."/>
            <person name="Floudas D."/>
            <person name="Copeland A."/>
            <person name="Barry K.W."/>
            <person name="Cichocki N."/>
            <person name="Veneault-Fourrey C."/>
            <person name="LaButti K."/>
            <person name="Lindquist E.A."/>
            <person name="Lipzen A."/>
            <person name="Lundell T."/>
            <person name="Morin E."/>
            <person name="Murat C."/>
            <person name="Sun H."/>
            <person name="Tunlid A."/>
            <person name="Henrissat B."/>
            <person name="Grigoriev I.V."/>
            <person name="Hibbett D.S."/>
            <person name="Martin F."/>
            <person name="Nordberg H.P."/>
            <person name="Cantor M.N."/>
            <person name="Hua S.X."/>
        </authorList>
    </citation>
    <scope>NUCLEOTIDE SEQUENCE [LARGE SCALE GENOMIC DNA]</scope>
    <source>
        <strain evidence="2 3">Foug A</strain>
    </source>
</reference>
<feature type="region of interest" description="Disordered" evidence="1">
    <location>
        <begin position="110"/>
        <end position="154"/>
    </location>
</feature>
<dbReference type="InParanoid" id="A0A0C3A2R3"/>
<organism evidence="2 3">
    <name type="scientific">Scleroderma citrinum Foug A</name>
    <dbReference type="NCBI Taxonomy" id="1036808"/>
    <lineage>
        <taxon>Eukaryota</taxon>
        <taxon>Fungi</taxon>
        <taxon>Dikarya</taxon>
        <taxon>Basidiomycota</taxon>
        <taxon>Agaricomycotina</taxon>
        <taxon>Agaricomycetes</taxon>
        <taxon>Agaricomycetidae</taxon>
        <taxon>Boletales</taxon>
        <taxon>Sclerodermatineae</taxon>
        <taxon>Sclerodermataceae</taxon>
        <taxon>Scleroderma</taxon>
    </lineage>
</organism>
<accession>A0A0C3A2R3</accession>
<dbReference type="STRING" id="1036808.A0A0C3A2R3"/>
<feature type="compositionally biased region" description="Basic and acidic residues" evidence="1">
    <location>
        <begin position="332"/>
        <end position="343"/>
    </location>
</feature>
<evidence type="ECO:0000313" key="2">
    <source>
        <dbReference type="EMBL" id="KIM58962.1"/>
    </source>
</evidence>
<reference evidence="3" key="2">
    <citation type="submission" date="2015-01" db="EMBL/GenBank/DDBJ databases">
        <title>Evolutionary Origins and Diversification of the Mycorrhizal Mutualists.</title>
        <authorList>
            <consortium name="DOE Joint Genome Institute"/>
            <consortium name="Mycorrhizal Genomics Consortium"/>
            <person name="Kohler A."/>
            <person name="Kuo A."/>
            <person name="Nagy L.G."/>
            <person name="Floudas D."/>
            <person name="Copeland A."/>
            <person name="Barry K.W."/>
            <person name="Cichocki N."/>
            <person name="Veneault-Fourrey C."/>
            <person name="LaButti K."/>
            <person name="Lindquist E.A."/>
            <person name="Lipzen A."/>
            <person name="Lundell T."/>
            <person name="Morin E."/>
            <person name="Murat C."/>
            <person name="Riley R."/>
            <person name="Ohm R."/>
            <person name="Sun H."/>
            <person name="Tunlid A."/>
            <person name="Henrissat B."/>
            <person name="Grigoriev I.V."/>
            <person name="Hibbett D.S."/>
            <person name="Martin F."/>
        </authorList>
    </citation>
    <scope>NUCLEOTIDE SEQUENCE [LARGE SCALE GENOMIC DNA]</scope>
    <source>
        <strain evidence="3">Foug A</strain>
    </source>
</reference>
<proteinExistence type="predicted"/>
<dbReference type="Proteomes" id="UP000053989">
    <property type="component" value="Unassembled WGS sequence"/>
</dbReference>
<sequence length="607" mass="66675">MGIFKKFFSIGSKKSKKRFVANHAAQPPALPSPKHLKVLQEDEAEEAVSRLLRSSSARFAAEPETDFSSLPPLPHPINNVIPTPTSTIASVSQRSTYSVTLHGRTVHSRTEFPNAYPPMDKIFTPKRSLTDSARRRSKSVPMTPRDKNRLMTLRQDPSVASLLNHYDDRGCLDSGIFSNSPPSPPREGRVQRRRTGSTLRQLLGHPSSPELRDASADISWADKFLGESDENSTLSSDPPTPADTRFTDARLDQADHSILSTECEYRTFSSLEVELSVSTDQAHHQLHDHTMTPQKASEIFGFLAERKKTPEPLLPSRLPQPKSTSRFSPEPLHVDNHRFDIPRRNSAHIPRTISPPSHRRSSTISSPTKANPAGSIAAVQHQLRGDAHRSKPLPVVTENHTGQSGRGPRGPRAPHKIAPPSANGIDVVLAQAGDILSQMGGERAATRPALSEKSNARAMYPSPACTPAAKSHIPKLRTASGSTIKSVDSKKEVEGPTVDRYTCRETMPAISQPTPKTTAQPPVTTIETLGNEKENNVTSRLPQPVTPVRPLGFRPPYILEPPSPASSTELSPVAKQMMANLRQQRMLARQKDRQTGRLGSCQSKIRY</sequence>